<gene>
    <name evidence="2" type="ORF">HF521_003972</name>
</gene>
<feature type="region of interest" description="Disordered" evidence="1">
    <location>
        <begin position="61"/>
        <end position="101"/>
    </location>
</feature>
<keyword evidence="3" id="KW-1185">Reference proteome</keyword>
<protein>
    <submittedName>
        <fullName evidence="2">Uncharacterized protein</fullName>
    </submittedName>
</protein>
<dbReference type="AlphaFoldDB" id="A0A8T0AZW2"/>
<accession>A0A8T0AZW2</accession>
<sequence>MGGRTHSIAQGSEGDPATCGCTKTGGPSLQAQRLGLAVHQGSPTAAPLQEAEPPIHRAIQNRAADQQGSLSAGTPTTVPDSPHLPRVTSQAIHPIDCPMLQ</sequence>
<name>A0A8T0AZW2_SILME</name>
<comment type="caution">
    <text evidence="2">The sequence shown here is derived from an EMBL/GenBank/DDBJ whole genome shotgun (WGS) entry which is preliminary data.</text>
</comment>
<proteinExistence type="predicted"/>
<evidence type="ECO:0000313" key="3">
    <source>
        <dbReference type="Proteomes" id="UP000606274"/>
    </source>
</evidence>
<organism evidence="2 3">
    <name type="scientific">Silurus meridionalis</name>
    <name type="common">Southern catfish</name>
    <name type="synonym">Silurus soldatovi meridionalis</name>
    <dbReference type="NCBI Taxonomy" id="175797"/>
    <lineage>
        <taxon>Eukaryota</taxon>
        <taxon>Metazoa</taxon>
        <taxon>Chordata</taxon>
        <taxon>Craniata</taxon>
        <taxon>Vertebrata</taxon>
        <taxon>Euteleostomi</taxon>
        <taxon>Actinopterygii</taxon>
        <taxon>Neopterygii</taxon>
        <taxon>Teleostei</taxon>
        <taxon>Ostariophysi</taxon>
        <taxon>Siluriformes</taxon>
        <taxon>Siluridae</taxon>
        <taxon>Silurus</taxon>
    </lineage>
</organism>
<dbReference type="EMBL" id="JABFDY010000013">
    <property type="protein sequence ID" value="KAF7699230.1"/>
    <property type="molecule type" value="Genomic_DNA"/>
</dbReference>
<feature type="region of interest" description="Disordered" evidence="1">
    <location>
        <begin position="1"/>
        <end position="28"/>
    </location>
</feature>
<reference evidence="2" key="1">
    <citation type="submission" date="2020-08" db="EMBL/GenBank/DDBJ databases">
        <title>Chromosome-level assembly of Southern catfish (Silurus meridionalis) provides insights into visual adaptation to the nocturnal and benthic lifestyles.</title>
        <authorList>
            <person name="Zhang Y."/>
            <person name="Wang D."/>
            <person name="Peng Z."/>
        </authorList>
    </citation>
    <scope>NUCLEOTIDE SEQUENCE</scope>
    <source>
        <strain evidence="2">SWU-2019-XX</strain>
        <tissue evidence="2">Muscle</tissue>
    </source>
</reference>
<dbReference type="Proteomes" id="UP000606274">
    <property type="component" value="Unassembled WGS sequence"/>
</dbReference>
<feature type="compositionally biased region" description="Polar residues" evidence="1">
    <location>
        <begin position="63"/>
        <end position="79"/>
    </location>
</feature>
<evidence type="ECO:0000313" key="2">
    <source>
        <dbReference type="EMBL" id="KAF7699230.1"/>
    </source>
</evidence>
<evidence type="ECO:0000256" key="1">
    <source>
        <dbReference type="SAM" id="MobiDB-lite"/>
    </source>
</evidence>